<protein>
    <submittedName>
        <fullName evidence="1">Uncharacterized protein</fullName>
    </submittedName>
</protein>
<keyword evidence="2" id="KW-1185">Reference proteome</keyword>
<accession>A0A542Y9L8</accession>
<sequence length="191" mass="20932">MRLNGLMTDPIAELEQATRVVAGLFTGPTCVEATALLLEVAMQLGHKVEARAVSLFATDLETGHQVTGQRGQAFGESFLARRGISAPLIETFAGGTPFQIYAGHMIVVSEEFGLLMDPTFDQFEPLGEQATPIFAQNVRLRSNSYWQVISDDLYVRYFAADEFADLDFSEARAQTTGRAKKIAAHIRGSRT</sequence>
<evidence type="ECO:0000313" key="1">
    <source>
        <dbReference type="EMBL" id="TQL44778.1"/>
    </source>
</evidence>
<proteinExistence type="predicted"/>
<comment type="caution">
    <text evidence="1">The sequence shown here is derived from an EMBL/GenBank/DDBJ whole genome shotgun (WGS) entry which is preliminary data.</text>
</comment>
<dbReference type="Proteomes" id="UP000319094">
    <property type="component" value="Unassembled WGS sequence"/>
</dbReference>
<dbReference type="AlphaFoldDB" id="A0A542Y9L8"/>
<evidence type="ECO:0000313" key="2">
    <source>
        <dbReference type="Proteomes" id="UP000319094"/>
    </source>
</evidence>
<name>A0A542Y9L8_9MICO</name>
<reference evidence="1 2" key="1">
    <citation type="submission" date="2019-06" db="EMBL/GenBank/DDBJ databases">
        <title>Sequencing the genomes of 1000 actinobacteria strains.</title>
        <authorList>
            <person name="Klenk H.-P."/>
        </authorList>
    </citation>
    <scope>NUCLEOTIDE SEQUENCE [LARGE SCALE GENOMIC DNA]</scope>
    <source>
        <strain evidence="1 2">DSM 8803</strain>
    </source>
</reference>
<organism evidence="1 2">
    <name type="scientific">Leucobacter komagatae</name>
    <dbReference type="NCBI Taxonomy" id="55969"/>
    <lineage>
        <taxon>Bacteria</taxon>
        <taxon>Bacillati</taxon>
        <taxon>Actinomycetota</taxon>
        <taxon>Actinomycetes</taxon>
        <taxon>Micrococcales</taxon>
        <taxon>Microbacteriaceae</taxon>
        <taxon>Leucobacter</taxon>
    </lineage>
</organism>
<dbReference type="EMBL" id="VFON01000001">
    <property type="protein sequence ID" value="TQL44778.1"/>
    <property type="molecule type" value="Genomic_DNA"/>
</dbReference>
<gene>
    <name evidence="1" type="ORF">FB468_2847</name>
</gene>